<feature type="transmembrane region" description="Helical" evidence="8">
    <location>
        <begin position="84"/>
        <end position="102"/>
    </location>
</feature>
<comment type="similarity">
    <text evidence="2">Belongs to the binding-protein-dependent transport system permease family. FecCD subfamily.</text>
</comment>
<keyword evidence="3" id="KW-0813">Transport</keyword>
<dbReference type="GO" id="GO:0022857">
    <property type="term" value="F:transmembrane transporter activity"/>
    <property type="evidence" value="ECO:0007669"/>
    <property type="project" value="InterPro"/>
</dbReference>
<feature type="transmembrane region" description="Helical" evidence="8">
    <location>
        <begin position="165"/>
        <end position="188"/>
    </location>
</feature>
<dbReference type="Gene3D" id="1.10.3470.10">
    <property type="entry name" value="ABC transporter involved in vitamin B12 uptake, BtuC"/>
    <property type="match status" value="1"/>
</dbReference>
<evidence type="ECO:0000256" key="3">
    <source>
        <dbReference type="ARBA" id="ARBA00022448"/>
    </source>
</evidence>
<keyword evidence="4" id="KW-1003">Cell membrane</keyword>
<evidence type="ECO:0000256" key="2">
    <source>
        <dbReference type="ARBA" id="ARBA00007935"/>
    </source>
</evidence>
<dbReference type="PANTHER" id="PTHR30472:SF24">
    <property type="entry name" value="FERRIC ENTEROBACTIN TRANSPORT SYSTEM PERMEASE PROTEIN FEPG"/>
    <property type="match status" value="1"/>
</dbReference>
<feature type="transmembrane region" description="Helical" evidence="8">
    <location>
        <begin position="114"/>
        <end position="132"/>
    </location>
</feature>
<dbReference type="EMBL" id="CP158357">
    <property type="protein sequence ID" value="XBX77469.1"/>
    <property type="molecule type" value="Genomic_DNA"/>
</dbReference>
<evidence type="ECO:0000313" key="9">
    <source>
        <dbReference type="EMBL" id="XBX77469.1"/>
    </source>
</evidence>
<evidence type="ECO:0000256" key="5">
    <source>
        <dbReference type="ARBA" id="ARBA00022692"/>
    </source>
</evidence>
<dbReference type="InterPro" id="IPR000522">
    <property type="entry name" value="ABC_transptr_permease_BtuC"/>
</dbReference>
<evidence type="ECO:0000256" key="4">
    <source>
        <dbReference type="ARBA" id="ARBA00022475"/>
    </source>
</evidence>
<evidence type="ECO:0000256" key="1">
    <source>
        <dbReference type="ARBA" id="ARBA00004651"/>
    </source>
</evidence>
<dbReference type="Pfam" id="PF01032">
    <property type="entry name" value="FecCD"/>
    <property type="match status" value="1"/>
</dbReference>
<protein>
    <submittedName>
        <fullName evidence="9">Iron chelate uptake ABC transporter family permease subunit</fullName>
    </submittedName>
</protein>
<dbReference type="AlphaFoldDB" id="A0AAU7VTE3"/>
<comment type="subcellular location">
    <subcellularLocation>
        <location evidence="1">Cell membrane</location>
        <topology evidence="1">Multi-pass membrane protein</topology>
    </subcellularLocation>
</comment>
<dbReference type="RefSeq" id="WP_350350947.1">
    <property type="nucleotide sequence ID" value="NZ_CP158357.1"/>
</dbReference>
<feature type="transmembrane region" description="Helical" evidence="8">
    <location>
        <begin position="208"/>
        <end position="231"/>
    </location>
</feature>
<feature type="transmembrane region" description="Helical" evidence="8">
    <location>
        <begin position="328"/>
        <end position="345"/>
    </location>
</feature>
<evidence type="ECO:0000256" key="7">
    <source>
        <dbReference type="ARBA" id="ARBA00023136"/>
    </source>
</evidence>
<dbReference type="SUPFAM" id="SSF81345">
    <property type="entry name" value="ABC transporter involved in vitamin B12 uptake, BtuC"/>
    <property type="match status" value="1"/>
</dbReference>
<feature type="transmembrane region" description="Helical" evidence="8">
    <location>
        <begin position="138"/>
        <end position="158"/>
    </location>
</feature>
<dbReference type="GO" id="GO:0005886">
    <property type="term" value="C:plasma membrane"/>
    <property type="evidence" value="ECO:0007669"/>
    <property type="project" value="UniProtKB-SubCell"/>
</dbReference>
<dbReference type="GO" id="GO:0033214">
    <property type="term" value="P:siderophore-iron import into cell"/>
    <property type="evidence" value="ECO:0007669"/>
    <property type="project" value="TreeGrafter"/>
</dbReference>
<proteinExistence type="inferred from homology"/>
<feature type="transmembrane region" description="Helical" evidence="8">
    <location>
        <begin position="259"/>
        <end position="283"/>
    </location>
</feature>
<sequence>MSVHIERGHRTWLLRSRGGRVSILLRRRPVIVVAALLLAAAAVAVVSLGVGDYVVPIPDVVATVFGFGDSRSQLVVWGWRMPRVLLALALGAALGAAGAIFQSLTRNPLGSPDIIGFDSGAYVGALLVITTVGTGYLVVAGGALVGGLATALLVYVLAYRRGFQGFRLIIVGIAVSAMLASVSTWVILNTDLNIALAASAWGSGSLNAVGWAQATPAVVILVALWGIAAVLSRGMHALEVGDDAAVALGVRTGRVRLRLVVLGVAFTATATAAAGPIAFVSLAAPQLARRLTRSAGVTLSGSAAMGALLLVVSDLIAQRIFAPSQLPVGVITVALGGAYLIWLLISEARRR</sequence>
<name>A0AAU7VTE3_9MICO</name>
<dbReference type="InterPro" id="IPR037294">
    <property type="entry name" value="ABC_BtuC-like"/>
</dbReference>
<dbReference type="CDD" id="cd06550">
    <property type="entry name" value="TM_ABC_iron-siderophores_like"/>
    <property type="match status" value="1"/>
</dbReference>
<dbReference type="PANTHER" id="PTHR30472">
    <property type="entry name" value="FERRIC ENTEROBACTIN TRANSPORT SYSTEM PERMEASE PROTEIN"/>
    <property type="match status" value="1"/>
</dbReference>
<organism evidence="9">
    <name type="scientific">Microbacterium sp. A8/3-1</name>
    <dbReference type="NCBI Taxonomy" id="3160749"/>
    <lineage>
        <taxon>Bacteria</taxon>
        <taxon>Bacillati</taxon>
        <taxon>Actinomycetota</taxon>
        <taxon>Actinomycetes</taxon>
        <taxon>Micrococcales</taxon>
        <taxon>Microbacteriaceae</taxon>
        <taxon>Microbacterium</taxon>
    </lineage>
</organism>
<keyword evidence="6 8" id="KW-1133">Transmembrane helix</keyword>
<accession>A0AAU7VTE3</accession>
<keyword evidence="7 8" id="KW-0472">Membrane</keyword>
<evidence type="ECO:0000256" key="8">
    <source>
        <dbReference type="SAM" id="Phobius"/>
    </source>
</evidence>
<feature type="transmembrane region" description="Helical" evidence="8">
    <location>
        <begin position="295"/>
        <end position="316"/>
    </location>
</feature>
<feature type="transmembrane region" description="Helical" evidence="8">
    <location>
        <begin position="30"/>
        <end position="50"/>
    </location>
</feature>
<gene>
    <name evidence="9" type="ORF">ABS642_16360</name>
</gene>
<reference evidence="9" key="1">
    <citation type="submission" date="2024-06" db="EMBL/GenBank/DDBJ databases">
        <title>Draft genome sequence of Microbacterium sp. strain A8/3-1, isolated from Oxytropis tragacanthoides Fisch. ex DC. Root nodules in the Altai region of Russia.</title>
        <authorList>
            <person name="Sazanova A."/>
            <person name="Guro P."/>
            <person name="Kuznetsova I."/>
            <person name="Belimov A."/>
            <person name="Safronova V."/>
        </authorList>
    </citation>
    <scope>NUCLEOTIDE SEQUENCE</scope>
    <source>
        <strain evidence="9">A8/3-1</strain>
    </source>
</reference>
<keyword evidence="5 8" id="KW-0812">Transmembrane</keyword>
<evidence type="ECO:0000256" key="6">
    <source>
        <dbReference type="ARBA" id="ARBA00022989"/>
    </source>
</evidence>